<evidence type="ECO:0000313" key="13">
    <source>
        <dbReference type="EnsemblMetazoa" id="CLYHEMP010116.1"/>
    </source>
</evidence>
<keyword evidence="2 11" id="KW-0813">Transport</keyword>
<keyword evidence="4 11" id="KW-0812">Transmembrane</keyword>
<keyword evidence="10 11" id="KW-0407">Ion channel</keyword>
<evidence type="ECO:0000256" key="2">
    <source>
        <dbReference type="ARBA" id="ARBA00022448"/>
    </source>
</evidence>
<dbReference type="EnsemblMetazoa" id="CLYHEMT010116.1">
    <property type="protein sequence ID" value="CLYHEMP010116.1"/>
    <property type="gene ID" value="CLYHEMG010116"/>
</dbReference>
<keyword evidence="3 11" id="KW-0894">Sodium channel</keyword>
<accession>A0A7M5VF14</accession>
<reference evidence="13" key="1">
    <citation type="submission" date="2021-01" db="UniProtKB">
        <authorList>
            <consortium name="EnsemblMetazoa"/>
        </authorList>
    </citation>
    <scope>IDENTIFICATION</scope>
</reference>
<dbReference type="RefSeq" id="XP_066935208.1">
    <property type="nucleotide sequence ID" value="XM_067079107.1"/>
</dbReference>
<dbReference type="GO" id="GO:0005886">
    <property type="term" value="C:plasma membrane"/>
    <property type="evidence" value="ECO:0007669"/>
    <property type="project" value="TreeGrafter"/>
</dbReference>
<dbReference type="OrthoDB" id="6021021at2759"/>
<evidence type="ECO:0000256" key="9">
    <source>
        <dbReference type="ARBA" id="ARBA00023201"/>
    </source>
</evidence>
<comment type="similarity">
    <text evidence="11">Belongs to the amiloride-sensitive sodium channel (TC 1.A.6) family.</text>
</comment>
<dbReference type="PANTHER" id="PTHR11690">
    <property type="entry name" value="AMILORIDE-SENSITIVE SODIUM CHANNEL-RELATED"/>
    <property type="match status" value="1"/>
</dbReference>
<proteinExistence type="inferred from homology"/>
<keyword evidence="14" id="KW-1185">Reference proteome</keyword>
<keyword evidence="6" id="KW-0915">Sodium</keyword>
<dbReference type="PRINTS" id="PR01078">
    <property type="entry name" value="AMINACHANNEL"/>
</dbReference>
<feature type="transmembrane region" description="Helical" evidence="12">
    <location>
        <begin position="483"/>
        <end position="499"/>
    </location>
</feature>
<evidence type="ECO:0000256" key="7">
    <source>
        <dbReference type="ARBA" id="ARBA00023065"/>
    </source>
</evidence>
<dbReference type="AlphaFoldDB" id="A0A7M5VF14"/>
<evidence type="ECO:0000256" key="1">
    <source>
        <dbReference type="ARBA" id="ARBA00004141"/>
    </source>
</evidence>
<dbReference type="GO" id="GO:0015280">
    <property type="term" value="F:ligand-gated sodium channel activity"/>
    <property type="evidence" value="ECO:0007669"/>
    <property type="project" value="TreeGrafter"/>
</dbReference>
<dbReference type="InterPro" id="IPR001873">
    <property type="entry name" value="ENaC"/>
</dbReference>
<evidence type="ECO:0000256" key="6">
    <source>
        <dbReference type="ARBA" id="ARBA00023053"/>
    </source>
</evidence>
<evidence type="ECO:0000256" key="8">
    <source>
        <dbReference type="ARBA" id="ARBA00023136"/>
    </source>
</evidence>
<keyword evidence="8 12" id="KW-0472">Membrane</keyword>
<evidence type="ECO:0000256" key="4">
    <source>
        <dbReference type="ARBA" id="ARBA00022692"/>
    </source>
</evidence>
<feature type="transmembrane region" description="Helical" evidence="12">
    <location>
        <begin position="89"/>
        <end position="110"/>
    </location>
</feature>
<dbReference type="Proteomes" id="UP000594262">
    <property type="component" value="Unplaced"/>
</dbReference>
<protein>
    <submittedName>
        <fullName evidence="13">Uncharacterized protein</fullName>
    </submittedName>
</protein>
<evidence type="ECO:0000256" key="10">
    <source>
        <dbReference type="ARBA" id="ARBA00023303"/>
    </source>
</evidence>
<name>A0A7M5VF14_9CNID</name>
<comment type="subcellular location">
    <subcellularLocation>
        <location evidence="1">Membrane</location>
        <topology evidence="1">Multi-pass membrane protein</topology>
    </subcellularLocation>
</comment>
<dbReference type="Gene3D" id="2.60.470.10">
    <property type="entry name" value="Acid-sensing ion channels like domains"/>
    <property type="match status" value="1"/>
</dbReference>
<evidence type="ECO:0000313" key="14">
    <source>
        <dbReference type="Proteomes" id="UP000594262"/>
    </source>
</evidence>
<evidence type="ECO:0000256" key="12">
    <source>
        <dbReference type="SAM" id="Phobius"/>
    </source>
</evidence>
<keyword evidence="9 11" id="KW-0739">Sodium transport</keyword>
<evidence type="ECO:0000256" key="3">
    <source>
        <dbReference type="ARBA" id="ARBA00022461"/>
    </source>
</evidence>
<keyword evidence="5 12" id="KW-1133">Transmembrane helix</keyword>
<organism evidence="13 14">
    <name type="scientific">Clytia hemisphaerica</name>
    <dbReference type="NCBI Taxonomy" id="252671"/>
    <lineage>
        <taxon>Eukaryota</taxon>
        <taxon>Metazoa</taxon>
        <taxon>Cnidaria</taxon>
        <taxon>Hydrozoa</taxon>
        <taxon>Hydroidolina</taxon>
        <taxon>Leptothecata</taxon>
        <taxon>Obeliida</taxon>
        <taxon>Clytiidae</taxon>
        <taxon>Clytia</taxon>
    </lineage>
</organism>
<dbReference type="Gene3D" id="1.10.287.770">
    <property type="entry name" value="YojJ-like"/>
    <property type="match status" value="1"/>
</dbReference>
<dbReference type="GeneID" id="136822802"/>
<sequence length="505" mass="57754">MRSNKVMPQNDIITVKHGQANDLNSDISFKPSFFQQPAAYQKNTLPKHNDDNEKNVDEKKDKSIKELLIEFAESTSAHGYSPLASTKTILGSVVWIISMLAAYIVLILVIQPLITKYLDRPLLNKQTVVYEHRPKFPVVVFCNENPVVREKYVELLTQLNETFESIDPDKAMSHVADPSIYGHRINDSILRCDFRHVKGSCTPTSDNDANTNLGWGEYWQGRYGKCWFFNADVENPRRVTRAGHRGGLHLHFNIEQEKYIDNTYSAGLRMFVGLQGEKFDVEEKAIPIAPGKKYDIALTKKYIYRADPFNNGSCMRNQDKHMVEPDRKSDFHIDRMTHGFCSKLCANAAIRDECSCVAPSLPLEYRFKDVPFCPQGDQCLDELLEKWFDGNMKCDCNPPCEETLFSTSVYSQNYPQDIRRQREIAEGKPDPSKNLLTVSIFYEDKSFIKMEEEQFYTIVNLIADMGGQLGLFGGFSFLTVVEFTILLVMIVIHLVMVICKGKPKE</sequence>
<evidence type="ECO:0000256" key="5">
    <source>
        <dbReference type="ARBA" id="ARBA00022989"/>
    </source>
</evidence>
<keyword evidence="7 11" id="KW-0406">Ion transport</keyword>
<dbReference type="Pfam" id="PF00858">
    <property type="entry name" value="ASC"/>
    <property type="match status" value="1"/>
</dbReference>
<dbReference type="PANTHER" id="PTHR11690:SF248">
    <property type="entry name" value="PICKPOCKET 17, ISOFORM A"/>
    <property type="match status" value="1"/>
</dbReference>
<evidence type="ECO:0000256" key="11">
    <source>
        <dbReference type="RuleBase" id="RU000679"/>
    </source>
</evidence>